<dbReference type="InterPro" id="IPR053714">
    <property type="entry name" value="Iso_Racemase_Enz_sf"/>
</dbReference>
<feature type="region of interest" description="Disordered" evidence="5">
    <location>
        <begin position="4941"/>
        <end position="4970"/>
    </location>
</feature>
<dbReference type="SMART" id="SM00320">
    <property type="entry name" value="WD40"/>
    <property type="match status" value="20"/>
</dbReference>
<dbReference type="Pfam" id="PF23409">
    <property type="entry name" value="Beta-prop_EML"/>
    <property type="match status" value="2"/>
</dbReference>
<dbReference type="InterPro" id="IPR055439">
    <property type="entry name" value="Beta-prop_EML_1st"/>
</dbReference>
<evidence type="ECO:0000259" key="7">
    <source>
        <dbReference type="Pfam" id="PF23414"/>
    </source>
</evidence>
<dbReference type="PROSITE" id="PS00678">
    <property type="entry name" value="WD_REPEATS_1"/>
    <property type="match status" value="1"/>
</dbReference>
<dbReference type="InterPro" id="IPR015943">
    <property type="entry name" value="WD40/YVTN_repeat-like_dom_sf"/>
</dbReference>
<dbReference type="InterPro" id="IPR050630">
    <property type="entry name" value="WD_repeat_EMAP"/>
</dbReference>
<feature type="compositionally biased region" description="Basic residues" evidence="5">
    <location>
        <begin position="2246"/>
        <end position="2273"/>
    </location>
</feature>
<comment type="similarity">
    <text evidence="3">Belongs to the HyuE racemase family.</text>
</comment>
<evidence type="ECO:0000256" key="5">
    <source>
        <dbReference type="SAM" id="MobiDB-lite"/>
    </source>
</evidence>
<feature type="domain" description="EML-like first beta-propeller" evidence="6">
    <location>
        <begin position="144"/>
        <end position="421"/>
    </location>
</feature>
<evidence type="ECO:0000313" key="9">
    <source>
        <dbReference type="Proteomes" id="UP001190700"/>
    </source>
</evidence>
<dbReference type="Pfam" id="PF03451">
    <property type="entry name" value="HELP"/>
    <property type="match status" value="2"/>
</dbReference>
<dbReference type="InterPro" id="IPR055442">
    <property type="entry name" value="Beta-prop_EML-like_2nd"/>
</dbReference>
<dbReference type="InterPro" id="IPR036322">
    <property type="entry name" value="WD40_repeat_dom_sf"/>
</dbReference>
<feature type="region of interest" description="Disordered" evidence="5">
    <location>
        <begin position="3866"/>
        <end position="3902"/>
    </location>
</feature>
<evidence type="ECO:0000259" key="6">
    <source>
        <dbReference type="Pfam" id="PF23409"/>
    </source>
</evidence>
<feature type="compositionally biased region" description="Basic residues" evidence="5">
    <location>
        <begin position="2781"/>
        <end position="2808"/>
    </location>
</feature>
<keyword evidence="9" id="KW-1185">Reference proteome</keyword>
<evidence type="ECO:0000256" key="3">
    <source>
        <dbReference type="ARBA" id="ARBA00038414"/>
    </source>
</evidence>
<dbReference type="GO" id="GO:0005929">
    <property type="term" value="C:cilium"/>
    <property type="evidence" value="ECO:0007669"/>
    <property type="project" value="UniProtKB-ARBA"/>
</dbReference>
<dbReference type="GO" id="GO:0008017">
    <property type="term" value="F:microtubule binding"/>
    <property type="evidence" value="ECO:0007669"/>
    <property type="project" value="TreeGrafter"/>
</dbReference>
<sequence length="5227" mass="570563">MPIVSSINHECKGRKIAFVNDYAAFLPNYLIRRRTWERGRVIRKLSSYPAVPQTWRKKPTQGKCEKSASSGYLAKQPCNGAIFSPSGWETKPNATKAPDHKLTLEYIYGYRSWDCRQNLHYTAGNQVIYPAAACGVVLDPETQKQKFFQGHTDDILCMALHPKGDIVATAQAGLSPMICIWKASTCEKLAELKGYHQSAITAVAFDSTGAYVTSIGRDESNSLAVHDWQSGKLVADVKLGKRRMFTVKFNPEDGRIVVGGHKFLKWFTIRNGLAGQDAAYNGKGGGCTVLAIAFQPDGSTLTATKSGDIYKWGNTTKNFFVCQKRFSLVHHGAIHDLQYFEDDKSAFFVSGGKDGKLKLHNPFMTKLMGTVDLGKLLGAALDKDGQPLIDSDGTAPCIRAVTLNSKSKKLVVGTKSSIIVEVDISDMRAPSSSCSVLMQSHAGALAKSTATGPREVCGLASHPHRNIFYSAGDDHTLRCWDVKSCKQLAVRRYKQPLRAIAVHPSGEQLAIGDAAGNITVIELNNGRQIAEFQGSHTQVNVMKYSPTGKMLAVAGGNCIIAVFEVVRNFKLAGTCHGHTANVAHLDWSEDSKILQSNSVENELCFWEMPHGTQIATPQQVADTDWATYTCPASWGCQGIWPKESAATDLRACARSNQGSWREDESITVTADNFGQVKLSRYPSDVGCAEGRTYVAHSTQVSNCTFSFHESHVFTTGGMDNCVMQWRHYRPDEADEDEDEDEDRVQKYERVNKKAKSLVPIGQRQGYAQYAPMARDRPDTYVNHSIQELGGKRGLRTPLQGKPCLTQTSMPAGFKPGGNTYDVAAENLDLQWAMGYRGFDTLQNIFLTDAGKLVYHVAAVGVVLDMAQGVQSLITASASSDEEVPCGNTDDIVCMAMHPNKRFVATGEVGHAPKIVIWDASSTPPTCLNVVSGFHQRAVIALSFSPDGKYLASVGLDDDHSLAIYDWTTEELLAHSRGDKNPIHHITWSKFNGQLITTGKKHVKFWGELGQSGPITKGTRLAPHSGVMGGKGKLQTFYSSAVLAADTLAVGTKDGCVYVFMKNRLSFATPAHKGAVTSICLADDGCLVTGGTDAKVKVWKYSNSKLTALSEHGVPSRNLPGRTSVVRTVLAPSKSLIYLGTKGGEIYCLNGSSCTLVTQGHGEGEVNGLAVHPSQRIVATAGGDGTVRLWDMAKRAQLTICEPSSSAPTVGAPDVFRKKGAQSVSFHPKGDTLAVGMACGKVVILGAPGMKPVTEIVMRKEAISVVKFSPDGKFLAVGSHENVVDIYEAERSYKRCGICKGHSSYITFLDWSSDSKWVVSSSADYEILHWLADSSRATSRAAVKDLDWASHTSVLGWPVLGIFPCDSDGTDVNTVDRSPSRLALVSGDDCGRVNLFKYPALGGKPKVYGGHSSHVTCVSFSTPGDEVYSTGGHDGMVAVWKVQGAKVVQPVKSGAPSAQWYQEFSAGADNPDLGPVAIGVLRLDYHYPPLGGDIDSQDSYGYQVVFKQVDGLTFEMAQAGKMSKVVEKNMKGAIKVLEEKDVVGITGDCGFMMAYQVFVRQQTDLPVFMSSMMQAPMLIAAFEKEAKFAILTANSKSLEPNLEMLLEECGMHVDSDRFVVVGLQDVPGFDAVANGEAVDPKVVQPGIVRVMRSLCKKLLTLEGIILECTELPAYADAIRAETGLPVFDAITLVDFFHSAVSDNPRYGTNTKGHAKGKMKAHKKSNKKKGTVKGTHKKRFKDGADHPDLGPVAVGVLRLEYHYPPLPGDIDHPDSFGYKVLFKQVDGLTFEMAQSGKMTPAVAKNMDASIAWLEKRDVVGITGDCGFMMAFQVYVRQRANCPVFMSSMLQCSMLTAAFDKESVFAILTANSESLAPNIPWLLTECGVQADVNRYIIVGLQDVPGFDAVAAGEAVDPYIVQPGIVKVVNELQDQVADLAAIILECTELPHYADALRAETGLPVFDAITMVDYFHSSCADNPNFGCSYQQQEQGHLKWQQEFAEGADNPDLGPVAIGVLRLDYHYPPLGGDIDSQDSYGYQVVFKQVDGLTFEMAQAGKMSKVVEKNMKGAIQFLEKKDVVGITGDCGFMMAYQVFVRQQTDLPVFMSSMMQAPMLIAAFEKEAKFAILTANSKSLEPNLEMLLEECGMHVDSDRFVVVGLQDVPGFDAVANGEAVDPKVVQPGIVKMVQDVCKKILTLEGIILECTELPAYADAIRAETGLPVFDAITLVDFFHSAVSDNPRYGTNTKGHAKGKMKAHKKSNKKKGTVKGTHKKRFKDGADHPDLGPVAVGVLRLEYHYPPLPGDIDHPDSFGYKVLFKQVDGLTFEMAQSGKMTPAVAKNMDASIAWLEKRDVVGITGDCGFMMAFQVYVRQRANCPVFMSSMLQCSMLTAAFDKESVFAIFTANSKSLQPNIKWLLTECGVDVPVRRFRIIGLQDVPGFDAVAAGEAVDPYIVQPGIIKVVTDLQDDEPELAAVILECTELPHYADAIRAETGLPVFDAITMVDYFHSSCADNPNFGCSYQQQEQGHLKWQQEFAEGADNPDLGPVAIGVLRLDYHYPPLGGDIDSQDSYGYQVVFKQVDGLTFEMAQAGKMSKTVEKNMKGAIQFLEEKDVVGITGDCGFMMAYQVFVRQQTDLPVFMSSMMQAPMLIAAFEKEAKFAILTANSKSLEPNLEMLLEECGMHVDSDRFVVVGLQDVPGFDAVANGEAVDPKVVQPGIVKMVQDVCKKILTLEGIILECTELPAYADAIRAETGLPVFDAITLVDFFHSAVSDNPRYGTNTKGHAKGKMKAHKKSNKKKGTVKGTHKKRFKDGADHPDLGPVAVGVLRLEYHYPPLPGDIDHPDSFGYKVLFKQVDGLTFEMAQSGKMTPAVAKNMDASIAWLEKRDVVGITGDCGFMMAFQVYVRQRANCPVFMSSMLQCSMLTAAFDKESVFAIFTANSKSLQPNIKWLLTECGVDVPVRRFRIIGLQDVPGFDAVAAGEAVDPYIVQPGIIKVVTDLQDDEPELAAVILECTELPHYADAIRAETGLPVFDAITMVDYFHSSCADNPNFGCSYQQQEQGHLKWQQEFAEGADNPDLGPVGMLAGGVACKEHCMGRGCADFAIGVLRLDYHYPPLGGDIDSQDSYGYQVVFKQVDGLTFEMAQAGKMSKTVEKNMKGAIQFLEEKDVVGITGDCGFMMAYQVFVRQQTDLPVFMSSMMQAPMLIAAFEKEAKFAILTANSKSLEPNLEMLLEECGMHVDSDRFVVVGLQDVPGFDAVANGEAVDPKVVQPGIVKMVQDVCKKILTLEGIILECTELPAYADAIRAETGLPVFDAITLVDFFHSAVSDNPRYGTNTKGHAKGKMKAHKKSNKKKGTVKGTHKKRFKDGADHPDLGPVAVGVLRLEYHYPPLPGDIDHPDSFGYKVLFKQVDGLTFEMAQSGKMTPAVAKNMDASIAWLEKRDVVGITGDCGFMMAFQVYVRQRANCPVFMSSMLQCSMLTAAFDKESVFAIFTANSKSLQPNIKWLLTECGVDVPVRRFRIIGLQDVPGFDAVAAGEAVDPYIVQPGIIKVVTDLQDDEPELAAVILECTELPHYADAIRAETGLPVFDAITMVDYFHSSCADNPNFGCSYQQQEQGHLKWQQEFAEGADNPDLGPVGMLAGGMAWHAESIAWDGVVLILMSPHVVFKQVDGLTFEMAQAGKMSKTVEKNMKGAIQFLEEKDVVGITGDCGFMMAYQVFVRQQTDLPVFMSSMMQAPMLIAAFEKEAKFAILTANSKSLEPNLEMLLEECGMHVDSDRFVVVGLQDVPGFDAVANGEAVDPKVVQPGIVKMVQDVCKKILTLEGIILECTELPAYADAIRAETGLPVFDAITLVDFFHSAVSDNPRYGTNTKGHAKGKMNAHKKSNKKKGTVKGTHKKRFKDGADHPDLGPVAVGVLRLEYHYPPLPGDIDHPDSFGYKVLFKQVDGLTFEMAQSGKMTPAVAKNMDASIAWLEKRDVVGITGDCGFMMAFQVYVRQRANCPVFMSSMLQCSMLTAAFDKESVFAIFTANSKSLQPNIKWLLTECGVDVPVRRFRIIGLQDVPGFDAVAAGEAVDPYIVQPGIIKVVTDLQDDEPELAAVILECTELPHYADAIRAETGLPVFDAITMVDYFHSSCADNPNFGCSYQQQEQGHLKWQQEFAEGADNPDLGPVAIGVLRLDYHYPPLGGDIDSQDSYGYQVVFKQVDGLTFEMAQAGKMSKTVEKNMKGAIQFLEEKDVVGITGDCGFMMAYQVFVRQQTDLPVFMSSMMQAPMLIAAFEKEAKFAILTANSKSLEPNLEMLLEECGMHVDSDRFVVVGLQDVPGFDAVANGEAVDPKVVQPGIVKMVQDVCKKILTLEGIILECTELPAYADAIRAETGLPVFDAITLVDFFHSAVSDNPRYGTNTKGHAKGKMKAHKKSNKKKGTVKGTHKKRFKDGADHPDLGPVAVGVLRLEYHYPPLPGDIDHPDSFGYKVLFKQVDGLTFEMAQSGKMTPAVAKNMDASIAWLEKRDVVGITGDCGFMMAFQVYVRQRANCPVFMSSMLQCSMLTAAFDKESVFAIFTANSKSLQPNIKWLLTECGVDVPVRRFRIIGLQDVPGFDAVAAGEAVDPYIVQPGIIKVVTDLQDDEPELAAVILECTELPHYADAIRAETGLPVFDAITMVDYFHSSCADNPNFGCSYQQQEQGHLKWQQEFAEGADNPDLGPVAIGVLRLDYHYPPLGGDIDSQDSYGYQVVFKQVDGLTFEMAQSGRMTKAVEKNMKGAIQFLEEKDVVGITGDCGFMMAYQVFVRQQTDLPVFMSSMIQAPMLVASNDSEAKFAILTANSKSLAPSLDWLLSECGVTVDVDRFVVVGLQDVPGFDAVAKGEAVDPKVVQPGIIDMLRETQKDEPQIAGIILECTELPAYADAIREKTGLPVFDAITCVDFFHAACADNPNFGTNIKKKGKLAGKPKPGGGKAKKRTRKNKFREGADNPNLGPIAVGVLRLEYHYPPLAGDIDSEDSFGYKVFFRQVDGLTFELAQRGRMNKVVEKNMVDAITWLEAKQVVGITGDCGFMMAYQVFVRQHTDLPVFMSSLLQAPILVAAHDREAVFALVTANSDSLEANIDTLLEDVGMDVDADRFKIVGLQDVPGFDAVAKGEAVDPLVVQPGIIARLTQLADDEPDLQAVLLECTELPHYADAIRAELGLPVFDVITLTDFFHSSRADNANFGQSFQPRIDNDDRTLMTMD</sequence>
<accession>A0AAE0BGX0</accession>
<feature type="compositionally biased region" description="Basic residues" evidence="5">
    <location>
        <begin position="4956"/>
        <end position="4965"/>
    </location>
</feature>
<dbReference type="InterPro" id="IPR019775">
    <property type="entry name" value="WD40_repeat_CS"/>
</dbReference>
<feature type="repeat" description="WD" evidence="4">
    <location>
        <begin position="575"/>
        <end position="616"/>
    </location>
</feature>
<gene>
    <name evidence="8" type="ORF">CYMTET_54067</name>
</gene>
<dbReference type="PANTHER" id="PTHR13720:SF33">
    <property type="entry name" value="HELP DOMAIN-CONTAINING PROTEIN"/>
    <property type="match status" value="1"/>
</dbReference>
<dbReference type="InterPro" id="IPR001680">
    <property type="entry name" value="WD40_rpt"/>
</dbReference>
<feature type="repeat" description="WD" evidence="4">
    <location>
        <begin position="1298"/>
        <end position="1339"/>
    </location>
</feature>
<dbReference type="PROSITE" id="PS50082">
    <property type="entry name" value="WD_REPEATS_2"/>
    <property type="match status" value="6"/>
</dbReference>
<feature type="repeat" description="WD" evidence="4">
    <location>
        <begin position="1068"/>
        <end position="1108"/>
    </location>
</feature>
<feature type="region of interest" description="Disordered" evidence="5">
    <location>
        <begin position="2240"/>
        <end position="2276"/>
    </location>
</feature>
<dbReference type="PANTHER" id="PTHR13720">
    <property type="entry name" value="WD-40 REPEAT PROTEIN"/>
    <property type="match status" value="1"/>
</dbReference>
<feature type="repeat" description="WD" evidence="4">
    <location>
        <begin position="456"/>
        <end position="490"/>
    </location>
</feature>
<dbReference type="FunFam" id="2.130.10.10:FF:000320">
    <property type="entry name" value="echinoderm microtubule-associated protein-like 6"/>
    <property type="match status" value="2"/>
</dbReference>
<dbReference type="Pfam" id="PF23414">
    <property type="entry name" value="Beta-prop_EML_2"/>
    <property type="match status" value="2"/>
</dbReference>
<keyword evidence="1 4" id="KW-0853">WD repeat</keyword>
<dbReference type="PROSITE" id="PS50294">
    <property type="entry name" value="WD_REPEATS_REGION"/>
    <property type="match status" value="2"/>
</dbReference>
<dbReference type="Gene3D" id="3.40.50.12500">
    <property type="match status" value="7"/>
</dbReference>
<comment type="caution">
    <text evidence="8">The sequence shown here is derived from an EMBL/GenBank/DDBJ whole genome shotgun (WGS) entry which is preliminary data.</text>
</comment>
<dbReference type="Pfam" id="PF01177">
    <property type="entry name" value="Asp_Glu_race"/>
    <property type="match status" value="1"/>
</dbReference>
<evidence type="ECO:0000256" key="4">
    <source>
        <dbReference type="PROSITE-ProRule" id="PRU00221"/>
    </source>
</evidence>
<dbReference type="SUPFAM" id="SSF50978">
    <property type="entry name" value="WD40 repeat-like"/>
    <property type="match status" value="4"/>
</dbReference>
<evidence type="ECO:0000256" key="2">
    <source>
        <dbReference type="ARBA" id="ARBA00022737"/>
    </source>
</evidence>
<dbReference type="SUPFAM" id="SSF50960">
    <property type="entry name" value="TolB, C-terminal domain"/>
    <property type="match status" value="1"/>
</dbReference>
<feature type="repeat" description="WD" evidence="4">
    <location>
        <begin position="1407"/>
        <end position="1449"/>
    </location>
</feature>
<organism evidence="8 9">
    <name type="scientific">Cymbomonas tetramitiformis</name>
    <dbReference type="NCBI Taxonomy" id="36881"/>
    <lineage>
        <taxon>Eukaryota</taxon>
        <taxon>Viridiplantae</taxon>
        <taxon>Chlorophyta</taxon>
        <taxon>Pyramimonadophyceae</taxon>
        <taxon>Pyramimonadales</taxon>
        <taxon>Pyramimonadaceae</taxon>
        <taxon>Cymbomonas</taxon>
    </lineage>
</organism>
<feature type="region of interest" description="Disordered" evidence="5">
    <location>
        <begin position="1705"/>
        <end position="1742"/>
    </location>
</feature>
<feature type="domain" description="EML-like second beta-propeller" evidence="7">
    <location>
        <begin position="457"/>
        <end position="727"/>
    </location>
</feature>
<dbReference type="Gene3D" id="2.130.10.10">
    <property type="entry name" value="YVTN repeat-like/Quinoprotein amine dehydrogenase"/>
    <property type="match status" value="4"/>
</dbReference>
<dbReference type="InterPro" id="IPR005108">
    <property type="entry name" value="HELP"/>
</dbReference>
<dbReference type="InterPro" id="IPR015942">
    <property type="entry name" value="Asp/Glu/hydantoin_racemase"/>
</dbReference>
<feature type="compositionally biased region" description="Basic residues" evidence="5">
    <location>
        <begin position="3337"/>
        <end position="3364"/>
    </location>
</feature>
<protein>
    <submittedName>
        <fullName evidence="8">Uncharacterized protein</fullName>
    </submittedName>
</protein>
<feature type="region of interest" description="Disordered" evidence="5">
    <location>
        <begin position="3331"/>
        <end position="3368"/>
    </location>
</feature>
<feature type="domain" description="EML-like first beta-propeller" evidence="6">
    <location>
        <begin position="887"/>
        <end position="1146"/>
    </location>
</feature>
<keyword evidence="2" id="KW-0677">Repeat</keyword>
<dbReference type="EMBL" id="LGRX02035223">
    <property type="protein sequence ID" value="KAK3235754.1"/>
    <property type="molecule type" value="Genomic_DNA"/>
</dbReference>
<name>A0AAE0BGX0_9CHLO</name>
<feature type="compositionally biased region" description="Basic residues" evidence="5">
    <location>
        <begin position="1711"/>
        <end position="1738"/>
    </location>
</feature>
<evidence type="ECO:0000256" key="1">
    <source>
        <dbReference type="ARBA" id="ARBA00022574"/>
    </source>
</evidence>
<evidence type="ECO:0000313" key="8">
    <source>
        <dbReference type="EMBL" id="KAK3235754.1"/>
    </source>
</evidence>
<dbReference type="Proteomes" id="UP001190700">
    <property type="component" value="Unassembled WGS sequence"/>
</dbReference>
<feature type="region of interest" description="Disordered" evidence="5">
    <location>
        <begin position="2775"/>
        <end position="2812"/>
    </location>
</feature>
<reference evidence="8 9" key="1">
    <citation type="journal article" date="2015" name="Genome Biol. Evol.">
        <title>Comparative Genomics of a Bacterivorous Green Alga Reveals Evolutionary Causalities and Consequences of Phago-Mixotrophic Mode of Nutrition.</title>
        <authorList>
            <person name="Burns J.A."/>
            <person name="Paasch A."/>
            <person name="Narechania A."/>
            <person name="Kim E."/>
        </authorList>
    </citation>
    <scope>NUCLEOTIDE SEQUENCE [LARGE SCALE GENOMIC DNA]</scope>
    <source>
        <strain evidence="8 9">PLY_AMNH</strain>
    </source>
</reference>
<feature type="repeat" description="WD" evidence="4">
    <location>
        <begin position="1165"/>
        <end position="1199"/>
    </location>
</feature>
<feature type="compositionally biased region" description="Basic residues" evidence="5">
    <location>
        <begin position="3872"/>
        <end position="3899"/>
    </location>
</feature>
<feature type="region of interest" description="Disordered" evidence="5">
    <location>
        <begin position="4401"/>
        <end position="4438"/>
    </location>
</feature>
<feature type="domain" description="EML-like second beta-propeller" evidence="7">
    <location>
        <begin position="1166"/>
        <end position="1441"/>
    </location>
</feature>
<feature type="compositionally biased region" description="Basic residues" evidence="5">
    <location>
        <begin position="4407"/>
        <end position="4434"/>
    </location>
</feature>
<proteinExistence type="inferred from homology"/>